<comment type="caution">
    <text evidence="6">The sequence shown here is derived from an EMBL/GenBank/DDBJ whole genome shotgun (WGS) entry which is preliminary data.</text>
</comment>
<dbReference type="GeneID" id="39585947"/>
<feature type="domain" description="FMP27 WPPW motif-containing RBG unit" evidence="5">
    <location>
        <begin position="1817"/>
        <end position="2285"/>
    </location>
</feature>
<sequence>MHWLKWFLLLVVFSLLLTYIVIPLVANWVSGFRVRATKLSPLSARGLEWYQKHNNSSLPSLRIERMHWTWGGTLSSRITLNIEGVTVRIRKKTSVKKPKLPKKKKKIPPQVQRLLNYFFHFLVLNWANVAAFFAIRVVDIKVIVEDLQDVEITVSNVKLAITREPQAPPPSTSFNPDEDVSPQLFASPPMSPSVCSEGVGGQWPSVVPLRSPTARRMESFHRRASSIHTTVSKTASHIWSHAIGSAVDRVTFSLSVSDVAVLLPRSASPVAASNSLPHLSQKSSNGSLNASAPRGFDPISSLLKLRQYSPLGIDEGYEKLLAIENESTLTTCIGFGPNRPILTENNVRADVNVGPLHLSLDGVEKLQALAELRPRAPRRAPPPEFTSKPSIWEPSGLPRIVLHSLEKASISLAKVYVSHLLPVALPLSTASSATELSADNVPAPERPFHTLSLDFTNVYLSAEGTSNRVHSQLVKLFGTNTSPQSLVRGVKAELRWTAIELQCIAPGETSNDKTQLVAIRQGKFDLLSTWRPAGWQWHDLVFGDDPNLSVVSSRGHISSIDIASDLQLVSELEQAWSQQKPPPKQKTPREPKARRGLLPRLRLLLDTGPISIVLANRASKDEATVTLATDGISMGCHSTYADLPPPRPSAQSKVDDTENLMFTESPAGSTFSAPSVAPSISSSAQATINTDDGYSDAGTHTEVLQSAAGSQAGDDAAAASPPPLMMSLRMDANVAVDPISLRMSLGSRNEKTYRVATLGRVVTTVCGDVSASEQVGADGVELYTLLPETLTSYVEVLCEDGLRVELWHKGVIDALVQLANMKEPSPPKPPSNLLDKLPSGVTLRVALENVSVFVGHEDPNPNCDLRNVHGIWLQTMLVVNYAHYKPTGAKARCRHLSDQSIRDQFSMYDDITAQAYQMTEHLEAQGGDAALFTVLVHHVHVRSVYNGAVFVAKGGADRIMPKDDTTVVYPPPHVGEEYVWWGRRGAQSNPAFKHNHVANKGDFDSRSFLRLPINFFTISIRRTRPDGRAETSVTCRIERVQVVGYISDIYCSLLAAKTITKVAEAFKRPPVPAQPVRTASPLSFSLLVPTVWVHFTFPLKDELFVSMAQVNVDKPLDKVMAVAASHVLVHVQSATNPGMWDELGLIKRLSVAIDPSKAIKVQAVGMRIRIPHAFMLSQLILNINVCFKAVKLLAGNLKSNEFHTVRLPVSEAPKMVPNLTIEVALLHLEARDNPVENKINLANRVGLMEQRSRLQLEDMFEHKLSLLSDPETRPINHLTTNSTVSASEARYRLDWHISRNWIKRMKRAKEYERRREESFHSKMAIKRDRLPIRILPLEQTTPLFRAAFSTVSIKLAPPALSRSEIIDYMGRVSAPFSDDVGFTLMVPFEFDWSMGETKVSLRDYPLPVLRIEPAAKGPSWRVTTLFVIAEELAGEDSCLFIPCEVLPEQAGDSKAKPLWVQIAKTINPVKTYARPKVKIYAPEATKITWCNSYSAGYSELSRMFDKLSSPPRDPSPKLGFWDKMRLVLHWRVRMEFASSVRFYLKGSADPYLVTGYGSGFALVLRRNVAIEVCQPNREHETVQFMADELLVSIPDLAYLHDAAAVGTDTGPEDINEVDRLMIERRSVKPCARFMNGVRFGLGFGFERTCRPWTCHGCGETDNLLHRQCRLFQFRPHNSVVLRSPQAIERMEAQAGHAIDSYEAFRSDYIHFSVSLVAPRENEGVAPRGTTAETHNSLHLSPKAFAHFFAWWGLFSSKIPAPIRQGPLFADTPPPSKKFGRSMGTIKYRMDLAPVYLSHMYNQVAEDLWAQGRAQSLGCKLRIRRLRCDGHQRMQETRQWNKELGNVKVITHKPFYAVDVLLDQIQIVGVVADFEETTPLVPEDEPRPPPTEQHPKASELPPDQREWFNSFDFIDADRKPFDRDPRMEIVDLGDCPHVSLSRRVRCRRTMPDHDDDTFTNDMEASKFGHEKTHVCYLGAALGIGPMQQQIAQERVDELQNMLDHLPPATVAEERNPRDIRQTINHRIATLNHHIDDLDHRERRHIDDNTLEQNGDDEYTRDADGDPSFENTVHVHCPRLFINNKSRNLLYKYNYSHKNRRKEDYTTSHASLRGIRDGINRRLVRKQNGLNKDDLPEDLQGVESGNALLEQLEALISDNAASRFKLGQDFVGDKVDLRRTALGIPEECHIHPHWRAIVLKPQMSFRSNAEPDAVVLVAVEEVSFQGFAIRDPIALDHVSMKILSRNYIALRGLQAFYPTKEVLQRNPQTSAGSGSNRQLDFVPLEVFLDVRSETTEYERIVLKTDMGMSMDQFNDLRVPRGLEWPKAVNEHGEPINHLRRHQNCVAVSVPMVTVSATPTHYSALYYIITDLLMYKDPQTAALSEKINNFMYRFDQRDRDPQQLLLTLFIMQQHIRNLTELQRGYEANLYRLTDQGKAELFKIRTDLLHESESLFTVFEVINANRARDDAQANARTLSRVDVRAGNIAWHMLRENGDPLVKLNIKHTIGLMEHNQDGSSDNALVMGDLQALNSNADAVFPEVISRYDKDWPKSSKRYKSNSYISTILCLFPQVGGIGIIRQFAFYVHPTRFRLEQEVGSSLVDYVFNDKTGRRPKLNKKDTKAAHKEDKDKDKDLLAPAGDDASALSRTVSPNTLAVAAPANGRNRSATVVSAATNDSARSTPLDNVPDMDAAEMRRRANMNRTFISVLVGSTILVLDYKRDDNRKHTGLTWPECVDFRLQAPQLEYHDEILTFKELFDKVKVDIRSYALSQTGNLLGQVFKKTSVFRSKKSLRQIAGINTEMPTFSKRASPKSPLRFTVQPGTPLEIDEFGNTTNGHASAVTGPHPNTMFRSISRRSDGGSGHGSRPSIGSSIDTLGDDADNESPGSSHYDRPRRGLMGRLRKSSKQDDMEVLDDLSQNPYIISPPERTVSLEPSLLSSAHSSSRGNSTHSGSSSNDISRQVTPDRGR</sequence>
<feature type="compositionally biased region" description="Polar residues" evidence="1">
    <location>
        <begin position="2663"/>
        <end position="2681"/>
    </location>
</feature>
<feature type="domain" description="FMP27 SW motif-containing RBG unit" evidence="4">
    <location>
        <begin position="1288"/>
        <end position="1385"/>
    </location>
</feature>
<dbReference type="InterPro" id="IPR019449">
    <property type="entry name" value="FMP27_WPPW_RBG"/>
</dbReference>
<feature type="region of interest" description="Disordered" evidence="1">
    <location>
        <begin position="2044"/>
        <end position="2065"/>
    </location>
</feature>
<evidence type="ECO:0000259" key="3">
    <source>
        <dbReference type="SMART" id="SM01214"/>
    </source>
</evidence>
<feature type="region of interest" description="Disordered" evidence="1">
    <location>
        <begin position="2802"/>
        <end position="2966"/>
    </location>
</feature>
<proteinExistence type="predicted"/>
<dbReference type="InterPro" id="IPR019441">
    <property type="entry name" value="FMP27/BLTP2/Hobbit_GFWDK_RBG"/>
</dbReference>
<feature type="compositionally biased region" description="Low complexity" evidence="1">
    <location>
        <begin position="2929"/>
        <end position="2957"/>
    </location>
</feature>
<dbReference type="PANTHER" id="PTHR15678:SF6">
    <property type="entry name" value="BRIDGE-LIKE LIPID TRANSFER PROTEIN FAMILY MEMBER 2"/>
    <property type="match status" value="1"/>
</dbReference>
<dbReference type="SMART" id="SM01215">
    <property type="entry name" value="Fmp27_SW"/>
    <property type="match status" value="1"/>
</dbReference>
<evidence type="ECO:0000313" key="7">
    <source>
        <dbReference type="Proteomes" id="UP000279236"/>
    </source>
</evidence>
<feature type="region of interest" description="Disordered" evidence="1">
    <location>
        <begin position="2663"/>
        <end position="2684"/>
    </location>
</feature>
<dbReference type="RefSeq" id="XP_028474509.1">
    <property type="nucleotide sequence ID" value="XM_028617202.1"/>
</dbReference>
<organism evidence="6 7">
    <name type="scientific">Apiotrichum porosum</name>
    <dbReference type="NCBI Taxonomy" id="105984"/>
    <lineage>
        <taxon>Eukaryota</taxon>
        <taxon>Fungi</taxon>
        <taxon>Dikarya</taxon>
        <taxon>Basidiomycota</taxon>
        <taxon>Agaricomycotina</taxon>
        <taxon>Tremellomycetes</taxon>
        <taxon>Trichosporonales</taxon>
        <taxon>Trichosporonaceae</taxon>
        <taxon>Apiotrichum</taxon>
    </lineage>
</organism>
<feature type="region of interest" description="Disordered" evidence="1">
    <location>
        <begin position="574"/>
        <end position="596"/>
    </location>
</feature>
<feature type="compositionally biased region" description="Basic and acidic residues" evidence="1">
    <location>
        <begin position="1892"/>
        <end position="1902"/>
    </location>
</feature>
<keyword evidence="7" id="KW-1185">Reference proteome</keyword>
<accession>A0A427XKQ1</accession>
<reference evidence="6 7" key="1">
    <citation type="submission" date="2018-11" db="EMBL/GenBank/DDBJ databases">
        <title>Genome sequence of Apiotrichum porosum DSM 27194.</title>
        <authorList>
            <person name="Aliyu H."/>
            <person name="Gorte O."/>
            <person name="Ochsenreither K."/>
        </authorList>
    </citation>
    <scope>NUCLEOTIDE SEQUENCE [LARGE SCALE GENOMIC DNA]</scope>
    <source>
        <strain evidence="6 7">DSM 27194</strain>
    </source>
</reference>
<feature type="region of interest" description="Disordered" evidence="1">
    <location>
        <begin position="1877"/>
        <end position="1902"/>
    </location>
</feature>
<dbReference type="EMBL" id="RSCE01000010">
    <property type="protein sequence ID" value="RSH79362.1"/>
    <property type="molecule type" value="Genomic_DNA"/>
</dbReference>
<dbReference type="STRING" id="105984.A0A427XKQ1"/>
<keyword evidence="2" id="KW-1133">Transmembrane helix</keyword>
<evidence type="ECO:0000259" key="5">
    <source>
        <dbReference type="SMART" id="SM01216"/>
    </source>
</evidence>
<dbReference type="InterPro" id="IPR045167">
    <property type="entry name" value="Hobbit"/>
</dbReference>
<feature type="domain" description="FMP27/BLTP2/Hobbit GFWDK motif-containing RBG unit" evidence="3">
    <location>
        <begin position="1403"/>
        <end position="1553"/>
    </location>
</feature>
<protein>
    <submittedName>
        <fullName evidence="6">Uncharacterized protein</fullName>
    </submittedName>
</protein>
<feature type="region of interest" description="Disordered" evidence="1">
    <location>
        <begin position="2609"/>
        <end position="2635"/>
    </location>
</feature>
<evidence type="ECO:0000256" key="2">
    <source>
        <dbReference type="SAM" id="Phobius"/>
    </source>
</evidence>
<feature type="compositionally biased region" description="Basic and acidic residues" evidence="1">
    <location>
        <begin position="2614"/>
        <end position="2632"/>
    </location>
</feature>
<evidence type="ECO:0000313" key="6">
    <source>
        <dbReference type="EMBL" id="RSH79362.1"/>
    </source>
</evidence>
<feature type="compositionally biased region" description="Polar residues" evidence="1">
    <location>
        <begin position="271"/>
        <end position="290"/>
    </location>
</feature>
<name>A0A427XKQ1_9TREE</name>
<keyword evidence="2" id="KW-0812">Transmembrane</keyword>
<feature type="transmembrane region" description="Helical" evidence="2">
    <location>
        <begin position="6"/>
        <end position="29"/>
    </location>
</feature>
<feature type="region of interest" description="Disordered" evidence="1">
    <location>
        <begin position="271"/>
        <end position="292"/>
    </location>
</feature>
<dbReference type="SMART" id="SM01216">
    <property type="entry name" value="Fmp27_WPPW"/>
    <property type="match status" value="1"/>
</dbReference>
<dbReference type="PANTHER" id="PTHR15678">
    <property type="entry name" value="ANTIGEN MLAA-22-RELATED"/>
    <property type="match status" value="1"/>
</dbReference>
<feature type="compositionally biased region" description="Basic residues" evidence="1">
    <location>
        <begin position="2893"/>
        <end position="2902"/>
    </location>
</feature>
<dbReference type="OrthoDB" id="1562405at2759"/>
<evidence type="ECO:0000259" key="4">
    <source>
        <dbReference type="SMART" id="SM01215"/>
    </source>
</evidence>
<dbReference type="Proteomes" id="UP000279236">
    <property type="component" value="Unassembled WGS sequence"/>
</dbReference>
<dbReference type="SMART" id="SM01214">
    <property type="entry name" value="Fmp27_GFWDK"/>
    <property type="match status" value="1"/>
</dbReference>
<dbReference type="InterPro" id="IPR019415">
    <property type="entry name" value="FMP27_SW_RBG"/>
</dbReference>
<evidence type="ECO:0000256" key="1">
    <source>
        <dbReference type="SAM" id="MobiDB-lite"/>
    </source>
</evidence>
<keyword evidence="2" id="KW-0472">Membrane</keyword>
<gene>
    <name evidence="6" type="ORF">EHS24_001404</name>
</gene>
<dbReference type="Pfam" id="PF10344">
    <property type="entry name" value="Hobbit"/>
    <property type="match status" value="1"/>
</dbReference>